<evidence type="ECO:0000259" key="8">
    <source>
        <dbReference type="SMART" id="SM00738"/>
    </source>
</evidence>
<gene>
    <name evidence="5 10" type="primary">nusG</name>
    <name evidence="10" type="ORF">EW093_10635</name>
</gene>
<dbReference type="OrthoDB" id="9809075at2"/>
<dbReference type="EMBL" id="CP035807">
    <property type="protein sequence ID" value="QEN05147.1"/>
    <property type="molecule type" value="Genomic_DNA"/>
</dbReference>
<dbReference type="Gene3D" id="2.30.30.30">
    <property type="match status" value="1"/>
</dbReference>
<keyword evidence="1 5" id="KW-0806">Transcription termination</keyword>
<name>A0A5C1QCF6_9SPIO</name>
<dbReference type="InterPro" id="IPR006645">
    <property type="entry name" value="NGN-like_dom"/>
</dbReference>
<dbReference type="Proteomes" id="UP000323824">
    <property type="component" value="Chromosome"/>
</dbReference>
<dbReference type="CDD" id="cd06091">
    <property type="entry name" value="KOW_NusG"/>
    <property type="match status" value="1"/>
</dbReference>
<accession>A0A5C1QCF6</accession>
<protein>
    <recommendedName>
        <fullName evidence="5 6">Transcription termination/antitermination protein NusG</fullName>
    </recommendedName>
</protein>
<dbReference type="InterPro" id="IPR005824">
    <property type="entry name" value="KOW"/>
</dbReference>
<dbReference type="CDD" id="cd09891">
    <property type="entry name" value="NGN_Bact_1"/>
    <property type="match status" value="1"/>
</dbReference>
<comment type="function">
    <text evidence="5 7">Participates in transcription elongation, termination and antitermination.</text>
</comment>
<organism evidence="10 11">
    <name type="scientific">Thiospirochaeta perfilievii</name>
    <dbReference type="NCBI Taxonomy" id="252967"/>
    <lineage>
        <taxon>Bacteria</taxon>
        <taxon>Pseudomonadati</taxon>
        <taxon>Spirochaetota</taxon>
        <taxon>Spirochaetia</taxon>
        <taxon>Spirochaetales</taxon>
        <taxon>Spirochaetaceae</taxon>
        <taxon>Thiospirochaeta</taxon>
    </lineage>
</organism>
<reference evidence="10 11" key="1">
    <citation type="submission" date="2019-02" db="EMBL/GenBank/DDBJ databases">
        <authorList>
            <person name="Fomenkov A."/>
            <person name="Dubinina G."/>
            <person name="Grabovich M."/>
            <person name="Vincze T."/>
            <person name="Roberts R.J."/>
        </authorList>
    </citation>
    <scope>NUCLEOTIDE SEQUENCE [LARGE SCALE GENOMIC DNA]</scope>
    <source>
        <strain evidence="10 11">P</strain>
    </source>
</reference>
<dbReference type="PANTHER" id="PTHR30265">
    <property type="entry name" value="RHO-INTERACTING TRANSCRIPTION TERMINATION FACTOR NUSG"/>
    <property type="match status" value="1"/>
</dbReference>
<dbReference type="GO" id="GO:0006354">
    <property type="term" value="P:DNA-templated transcription elongation"/>
    <property type="evidence" value="ECO:0007669"/>
    <property type="project" value="UniProtKB-UniRule"/>
</dbReference>
<dbReference type="HAMAP" id="MF_00948">
    <property type="entry name" value="NusG"/>
    <property type="match status" value="1"/>
</dbReference>
<keyword evidence="3 5" id="KW-0805">Transcription regulation</keyword>
<dbReference type="InterPro" id="IPR036735">
    <property type="entry name" value="NGN_dom_sf"/>
</dbReference>
<dbReference type="GO" id="GO:0032784">
    <property type="term" value="P:regulation of DNA-templated transcription elongation"/>
    <property type="evidence" value="ECO:0007669"/>
    <property type="project" value="InterPro"/>
</dbReference>
<evidence type="ECO:0000256" key="3">
    <source>
        <dbReference type="ARBA" id="ARBA00023015"/>
    </source>
</evidence>
<evidence type="ECO:0000256" key="1">
    <source>
        <dbReference type="ARBA" id="ARBA00022472"/>
    </source>
</evidence>
<proteinExistence type="inferred from homology"/>
<dbReference type="RefSeq" id="WP_149568388.1">
    <property type="nucleotide sequence ID" value="NZ_CP035807.1"/>
</dbReference>
<dbReference type="SMART" id="SM00738">
    <property type="entry name" value="NGN"/>
    <property type="match status" value="1"/>
</dbReference>
<dbReference type="InterPro" id="IPR047050">
    <property type="entry name" value="NGN"/>
</dbReference>
<keyword evidence="2 5" id="KW-0889">Transcription antitermination</keyword>
<dbReference type="SUPFAM" id="SSF82679">
    <property type="entry name" value="N-utilization substance G protein NusG, N-terminal domain"/>
    <property type="match status" value="1"/>
</dbReference>
<dbReference type="InterPro" id="IPR043425">
    <property type="entry name" value="NusG-like"/>
</dbReference>
<dbReference type="Pfam" id="PF02357">
    <property type="entry name" value="NusG"/>
    <property type="match status" value="1"/>
</dbReference>
<dbReference type="PRINTS" id="PR00338">
    <property type="entry name" value="NUSGTNSCPFCT"/>
</dbReference>
<dbReference type="PANTHER" id="PTHR30265:SF2">
    <property type="entry name" value="TRANSCRIPTION TERMINATION_ANTITERMINATION PROTEIN NUSG"/>
    <property type="match status" value="1"/>
</dbReference>
<reference evidence="10 11" key="2">
    <citation type="submission" date="2019-09" db="EMBL/GenBank/DDBJ databases">
        <title>Complete Genome Sequence and Methylome Analysis of free living Spirochaetas.</title>
        <authorList>
            <person name="Leshcheva N."/>
            <person name="Mikheeva N."/>
        </authorList>
    </citation>
    <scope>NUCLEOTIDE SEQUENCE [LARGE SCALE GENOMIC DNA]</scope>
    <source>
        <strain evidence="10 11">P</strain>
    </source>
</reference>
<dbReference type="NCBIfam" id="TIGR00922">
    <property type="entry name" value="nusG"/>
    <property type="match status" value="1"/>
</dbReference>
<evidence type="ECO:0000313" key="11">
    <source>
        <dbReference type="Proteomes" id="UP000323824"/>
    </source>
</evidence>
<dbReference type="GO" id="GO:0031564">
    <property type="term" value="P:transcription antitermination"/>
    <property type="evidence" value="ECO:0007669"/>
    <property type="project" value="UniProtKB-UniRule"/>
</dbReference>
<feature type="domain" description="KOW" evidence="9">
    <location>
        <begin position="130"/>
        <end position="157"/>
    </location>
</feature>
<dbReference type="AlphaFoldDB" id="A0A5C1QCF6"/>
<dbReference type="PROSITE" id="PS01014">
    <property type="entry name" value="NUSG"/>
    <property type="match status" value="1"/>
</dbReference>
<dbReference type="KEGG" id="sper:EW093_10635"/>
<dbReference type="Gene3D" id="3.30.70.940">
    <property type="entry name" value="NusG, N-terminal domain"/>
    <property type="match status" value="1"/>
</dbReference>
<dbReference type="InterPro" id="IPR001062">
    <property type="entry name" value="Transcrpt_antiterm_NusG"/>
</dbReference>
<dbReference type="SUPFAM" id="SSF50104">
    <property type="entry name" value="Translation proteins SH3-like domain"/>
    <property type="match status" value="1"/>
</dbReference>
<dbReference type="GO" id="GO:0006353">
    <property type="term" value="P:DNA-templated transcription termination"/>
    <property type="evidence" value="ECO:0007669"/>
    <property type="project" value="UniProtKB-UniRule"/>
</dbReference>
<comment type="similarity">
    <text evidence="5 7">Belongs to the NusG family.</text>
</comment>
<evidence type="ECO:0000256" key="5">
    <source>
        <dbReference type="HAMAP-Rule" id="MF_00948"/>
    </source>
</evidence>
<feature type="domain" description="NusG-like N-terminal" evidence="8">
    <location>
        <begin position="2"/>
        <end position="116"/>
    </location>
</feature>
<dbReference type="GO" id="GO:0005829">
    <property type="term" value="C:cytosol"/>
    <property type="evidence" value="ECO:0007669"/>
    <property type="project" value="TreeGrafter"/>
</dbReference>
<dbReference type="InterPro" id="IPR008991">
    <property type="entry name" value="Translation_prot_SH3-like_sf"/>
</dbReference>
<keyword evidence="4 5" id="KW-0804">Transcription</keyword>
<evidence type="ECO:0000256" key="4">
    <source>
        <dbReference type="ARBA" id="ARBA00023163"/>
    </source>
</evidence>
<dbReference type="InterPro" id="IPR015869">
    <property type="entry name" value="Transcrpt_antiterm_NusG_bac_CS"/>
</dbReference>
<evidence type="ECO:0000259" key="9">
    <source>
        <dbReference type="SMART" id="SM00739"/>
    </source>
</evidence>
<sequence length="184" mass="20447">MAKGWYILHVFSGHENKVEKYIQMYLDEGVYGDVISDVKVPSEEVSEKVNGKTRVVKKKILPGYVMLEMDLPERGWKKTCVAIRRIQSVLGFLGTMGDSKPQPISSEEAKAILQKAGAIKADKGLLIGQDYVAGEKVRVTEGPFESFSGVIEKVMPEKGKLQVVVGIFGRSTPVEVEYQQVERV</sequence>
<evidence type="ECO:0000313" key="10">
    <source>
        <dbReference type="EMBL" id="QEN05147.1"/>
    </source>
</evidence>
<dbReference type="Pfam" id="PF00467">
    <property type="entry name" value="KOW"/>
    <property type="match status" value="1"/>
</dbReference>
<keyword evidence="11" id="KW-1185">Reference proteome</keyword>
<dbReference type="InterPro" id="IPR014722">
    <property type="entry name" value="Rib_uL2_dom2"/>
</dbReference>
<evidence type="ECO:0000256" key="6">
    <source>
        <dbReference type="NCBIfam" id="TIGR00922"/>
    </source>
</evidence>
<evidence type="ECO:0000256" key="7">
    <source>
        <dbReference type="RuleBase" id="RU000538"/>
    </source>
</evidence>
<evidence type="ECO:0000256" key="2">
    <source>
        <dbReference type="ARBA" id="ARBA00022814"/>
    </source>
</evidence>
<dbReference type="SMART" id="SM00739">
    <property type="entry name" value="KOW"/>
    <property type="match status" value="1"/>
</dbReference>